<dbReference type="InterPro" id="IPR035965">
    <property type="entry name" value="PAS-like_dom_sf"/>
</dbReference>
<dbReference type="InterPro" id="IPR004358">
    <property type="entry name" value="Sig_transdc_His_kin-like_C"/>
</dbReference>
<dbReference type="InterPro" id="IPR003018">
    <property type="entry name" value="GAF"/>
</dbReference>
<dbReference type="InterPro" id="IPR036890">
    <property type="entry name" value="HATPase_C_sf"/>
</dbReference>
<reference evidence="13" key="1">
    <citation type="submission" date="2020-05" db="EMBL/GenBank/DDBJ databases">
        <authorList>
            <person name="Zhu T."/>
            <person name="Keshari N."/>
            <person name="Lu X."/>
        </authorList>
    </citation>
    <scope>NUCLEOTIDE SEQUENCE</scope>
    <source>
        <strain evidence="13">NK1-22</strain>
    </source>
</reference>
<dbReference type="PROSITE" id="PS50109">
    <property type="entry name" value="HIS_KIN"/>
    <property type="match status" value="1"/>
</dbReference>
<evidence type="ECO:0000259" key="11">
    <source>
        <dbReference type="PROSITE" id="PS50113"/>
    </source>
</evidence>
<dbReference type="PROSITE" id="PS50112">
    <property type="entry name" value="PAS"/>
    <property type="match status" value="2"/>
</dbReference>
<name>A0AA96Y7J1_9CYAN</name>
<dbReference type="InterPro" id="IPR013656">
    <property type="entry name" value="PAS_4"/>
</dbReference>
<feature type="domain" description="CBS" evidence="12">
    <location>
        <begin position="37"/>
        <end position="92"/>
    </location>
</feature>
<dbReference type="PROSITE" id="PS50113">
    <property type="entry name" value="PAC"/>
    <property type="match status" value="2"/>
</dbReference>
<comment type="catalytic activity">
    <reaction evidence="1">
        <text>ATP + protein L-histidine = ADP + protein N-phospho-L-histidine.</text>
        <dbReference type="EC" id="2.7.13.3"/>
    </reaction>
</comment>
<dbReference type="Gene3D" id="3.30.450.40">
    <property type="match status" value="2"/>
</dbReference>
<dbReference type="SMART" id="SM00091">
    <property type="entry name" value="PAS"/>
    <property type="match status" value="2"/>
</dbReference>
<keyword evidence="5" id="KW-0418">Kinase</keyword>
<evidence type="ECO:0000259" key="9">
    <source>
        <dbReference type="PROSITE" id="PS50109"/>
    </source>
</evidence>
<dbReference type="CDD" id="cd00082">
    <property type="entry name" value="HisKA"/>
    <property type="match status" value="1"/>
</dbReference>
<dbReference type="InterPro" id="IPR036097">
    <property type="entry name" value="HisK_dim/P_sf"/>
</dbReference>
<comment type="similarity">
    <text evidence="2">In the N-terminal section; belongs to the phytochrome family.</text>
</comment>
<dbReference type="Gene3D" id="2.10.70.100">
    <property type="match status" value="1"/>
</dbReference>
<evidence type="ECO:0000256" key="2">
    <source>
        <dbReference type="ARBA" id="ARBA00006402"/>
    </source>
</evidence>
<dbReference type="Gene3D" id="3.10.580.10">
    <property type="entry name" value="CBS-domain"/>
    <property type="match status" value="1"/>
</dbReference>
<dbReference type="InterPro" id="IPR005467">
    <property type="entry name" value="His_kinase_dom"/>
</dbReference>
<keyword evidence="4" id="KW-0597">Phosphoprotein</keyword>
<dbReference type="CDD" id="cd00075">
    <property type="entry name" value="HATPase"/>
    <property type="match status" value="1"/>
</dbReference>
<dbReference type="InterPro" id="IPR013655">
    <property type="entry name" value="PAS_fold_3"/>
</dbReference>
<dbReference type="KEGG" id="tog:HNI00_19795"/>
<dbReference type="Pfam" id="PF01590">
    <property type="entry name" value="GAF"/>
    <property type="match status" value="2"/>
</dbReference>
<proteinExistence type="inferred from homology"/>
<dbReference type="PROSITE" id="PS51371">
    <property type="entry name" value="CBS"/>
    <property type="match status" value="1"/>
</dbReference>
<keyword evidence="5" id="KW-0808">Transferase</keyword>
<dbReference type="InterPro" id="IPR000014">
    <property type="entry name" value="PAS"/>
</dbReference>
<evidence type="ECO:0000256" key="6">
    <source>
        <dbReference type="ARBA" id="ARBA00023012"/>
    </source>
</evidence>
<dbReference type="Gene3D" id="3.30.565.10">
    <property type="entry name" value="Histidine kinase-like ATPase, C-terminal domain"/>
    <property type="match status" value="1"/>
</dbReference>
<protein>
    <recommendedName>
        <fullName evidence="3">histidine kinase</fullName>
        <ecNumber evidence="3">2.7.13.3</ecNumber>
    </recommendedName>
</protein>
<dbReference type="Pfam" id="PF02518">
    <property type="entry name" value="HATPase_c"/>
    <property type="match status" value="1"/>
</dbReference>
<dbReference type="InterPro" id="IPR029016">
    <property type="entry name" value="GAF-like_dom_sf"/>
</dbReference>
<dbReference type="InterPro" id="IPR016132">
    <property type="entry name" value="Phyto_chromo_attachment"/>
</dbReference>
<dbReference type="GO" id="GO:0000155">
    <property type="term" value="F:phosphorelay sensor kinase activity"/>
    <property type="evidence" value="ECO:0007669"/>
    <property type="project" value="InterPro"/>
</dbReference>
<dbReference type="RefSeq" id="WP_316788756.1">
    <property type="nucleotide sequence ID" value="NZ_CP053540.1"/>
</dbReference>
<dbReference type="InterPro" id="IPR000700">
    <property type="entry name" value="PAS-assoc_C"/>
</dbReference>
<dbReference type="SMART" id="SM00065">
    <property type="entry name" value="GAF"/>
    <property type="match status" value="2"/>
</dbReference>
<dbReference type="InterPro" id="IPR046342">
    <property type="entry name" value="CBS_dom_sf"/>
</dbReference>
<feature type="domain" description="Histidine kinase" evidence="9">
    <location>
        <begin position="791"/>
        <end position="1016"/>
    </location>
</feature>
<dbReference type="EMBL" id="CP053540">
    <property type="protein sequence ID" value="WOB45134.1"/>
    <property type="molecule type" value="Genomic_DNA"/>
</dbReference>
<accession>A0AA96Y7J1</accession>
<dbReference type="SMART" id="SM00086">
    <property type="entry name" value="PAC"/>
    <property type="match status" value="2"/>
</dbReference>
<dbReference type="SUPFAM" id="SSF47384">
    <property type="entry name" value="Homodimeric domain of signal transducing histidine kinase"/>
    <property type="match status" value="1"/>
</dbReference>
<organism evidence="13">
    <name type="scientific">Thermoleptolyngbya oregonensis NK1-22</name>
    <dbReference type="NCBI Taxonomy" id="2547457"/>
    <lineage>
        <taxon>Bacteria</taxon>
        <taxon>Bacillati</taxon>
        <taxon>Cyanobacteriota</taxon>
        <taxon>Cyanophyceae</taxon>
        <taxon>Oculatellales</taxon>
        <taxon>Oculatellaceae</taxon>
        <taxon>Thermoleptolyngbya</taxon>
    </lineage>
</organism>
<dbReference type="SMART" id="SM00387">
    <property type="entry name" value="HATPase_c"/>
    <property type="match status" value="1"/>
</dbReference>
<dbReference type="AlphaFoldDB" id="A0AA96Y7J1"/>
<dbReference type="InterPro" id="IPR003661">
    <property type="entry name" value="HisK_dim/P_dom"/>
</dbReference>
<dbReference type="Pfam" id="PF00512">
    <property type="entry name" value="HisKA"/>
    <property type="match status" value="1"/>
</dbReference>
<evidence type="ECO:0000259" key="8">
    <source>
        <dbReference type="PROSITE" id="PS50046"/>
    </source>
</evidence>
<dbReference type="SUPFAM" id="SSF55781">
    <property type="entry name" value="GAF domain-like"/>
    <property type="match status" value="2"/>
</dbReference>
<evidence type="ECO:0000256" key="3">
    <source>
        <dbReference type="ARBA" id="ARBA00012438"/>
    </source>
</evidence>
<dbReference type="InterPro" id="IPR003594">
    <property type="entry name" value="HATPase_dom"/>
</dbReference>
<dbReference type="CDD" id="cd00130">
    <property type="entry name" value="PAS"/>
    <property type="match status" value="2"/>
</dbReference>
<dbReference type="Pfam" id="PF08447">
    <property type="entry name" value="PAS_3"/>
    <property type="match status" value="1"/>
</dbReference>
<dbReference type="EC" id="2.7.13.3" evidence="3"/>
<sequence>MTEGIPFRNQLSSENIASRNPADPLLAACPPPASDSFLLPPITAVAQTLVVEAACLMHEAESGYIAVLQHGQLLGLFTAQDLVRAIAQGIDLSATQIGDLVQRSPVVITEAEWNALVSTSPPPRADHVAVTDSDGKLLGVATLNLPTGTAQEPQSHYRQLVDHSPNPIFWVNRAGLILNWNPACERVFQYGQTMLGRSLQDLMPSPALWNTVQTMIEQVFEGQSFANVELTFQCQDGTECLTLARLYPLMDDQGQIEACIFANTDITEYKRLAIALQQREKDLSDAQRLARLGSWEYNVQTQTVRWSEQTYRIFGLDPAQSPTYRTLRRLIHPADVRSFEQFVKRAIATGVAYDHEMRIVLPDGSIRHLHNRGQAIVEQGRTVRLFGTTQDITEHKQAEQRLQQQTQRERLIAQIAQRIRQSLDSSEVLSTTVEEVRQFLQADRVLIYQFRPDWSGRVVVESVGRADWTLCDRVIDDPCFRENWLERYQQGRVRAIDNVYTDDITPCHRDFLLQFQVTANLVVPILVQKQLWGLLLVHQCCGSRQWQVWECELLLQLANQVGIAIQQSELYHQVQQLNQSLSAQVQQQTAQLKKALDFEKLLKRITDKVRDSLDEDVILQKVVQELGTGLGVSICDTGLYDLEQNISIIQHEYVAPNIPSRHASIVSIRDYADLYEQLFQRQIVHFCWRILPHASAGNSLENQNAKPILRDLKQPFTVLACLLRDNQNLLGDLWLYRAGNEPFGESEIRLVEQVANQCAIAIRQARLYQAARNQVEKLEQLNELKDNFLSSVSHELRTPMANVKMSSQMLELSLRQLGLFDNPDLHHIHRYFQILKDECQRELKLINDLLDLSRLDAGMEPLLLTSIHLCDWVAHIAEPFLERTRTRNQHLSLNVSANLPPMRTDASYLSRILGELLNNACKYTPDQGTIQVMISEYTAEYLRIVITNTGVEIPTSEQDRVFERFYRVPSNDPWKHEGTGLGLALVKKLIERLGGAIALESHDNFVRFTLTLPVTLHDSQTLFAD</sequence>
<dbReference type="PANTHER" id="PTHR43547">
    <property type="entry name" value="TWO-COMPONENT HISTIDINE KINASE"/>
    <property type="match status" value="1"/>
</dbReference>
<dbReference type="SMART" id="SM00388">
    <property type="entry name" value="HisKA"/>
    <property type="match status" value="1"/>
</dbReference>
<evidence type="ECO:0000256" key="7">
    <source>
        <dbReference type="PROSITE-ProRule" id="PRU00703"/>
    </source>
</evidence>
<evidence type="ECO:0000313" key="13">
    <source>
        <dbReference type="EMBL" id="WOB45134.1"/>
    </source>
</evidence>
<dbReference type="InterPro" id="IPR000644">
    <property type="entry name" value="CBS_dom"/>
</dbReference>
<dbReference type="Pfam" id="PF08448">
    <property type="entry name" value="PAS_4"/>
    <property type="match status" value="1"/>
</dbReference>
<feature type="domain" description="PAS" evidence="10">
    <location>
        <begin position="153"/>
        <end position="190"/>
    </location>
</feature>
<dbReference type="InterPro" id="IPR001610">
    <property type="entry name" value="PAC"/>
</dbReference>
<dbReference type="SUPFAM" id="SSF55785">
    <property type="entry name" value="PYP-like sensor domain (PAS domain)"/>
    <property type="match status" value="2"/>
</dbReference>
<feature type="domain" description="PAC" evidence="11">
    <location>
        <begin position="353"/>
        <end position="404"/>
    </location>
</feature>
<dbReference type="PANTHER" id="PTHR43547:SF2">
    <property type="entry name" value="HYBRID SIGNAL TRANSDUCTION HISTIDINE KINASE C"/>
    <property type="match status" value="1"/>
</dbReference>
<evidence type="ECO:0000259" key="12">
    <source>
        <dbReference type="PROSITE" id="PS51371"/>
    </source>
</evidence>
<feature type="domain" description="PAS" evidence="10">
    <location>
        <begin position="306"/>
        <end position="350"/>
    </location>
</feature>
<evidence type="ECO:0000256" key="1">
    <source>
        <dbReference type="ARBA" id="ARBA00000085"/>
    </source>
</evidence>
<dbReference type="SUPFAM" id="SSF54631">
    <property type="entry name" value="CBS-domain pair"/>
    <property type="match status" value="1"/>
</dbReference>
<evidence type="ECO:0000256" key="5">
    <source>
        <dbReference type="ARBA" id="ARBA00022777"/>
    </source>
</evidence>
<dbReference type="Gene3D" id="1.10.287.130">
    <property type="match status" value="1"/>
</dbReference>
<dbReference type="PRINTS" id="PR00344">
    <property type="entry name" value="BCTRLSENSOR"/>
</dbReference>
<evidence type="ECO:0000259" key="10">
    <source>
        <dbReference type="PROSITE" id="PS50112"/>
    </source>
</evidence>
<dbReference type="SUPFAM" id="SSF55874">
    <property type="entry name" value="ATPase domain of HSP90 chaperone/DNA topoisomerase II/histidine kinase"/>
    <property type="match status" value="1"/>
</dbReference>
<keyword evidence="7" id="KW-0129">CBS domain</keyword>
<evidence type="ECO:0000256" key="4">
    <source>
        <dbReference type="ARBA" id="ARBA00022553"/>
    </source>
</evidence>
<dbReference type="Gene3D" id="3.30.450.20">
    <property type="entry name" value="PAS domain"/>
    <property type="match status" value="2"/>
</dbReference>
<feature type="domain" description="Phytochrome chromophore attachment site" evidence="8">
    <location>
        <begin position="424"/>
        <end position="560"/>
    </location>
</feature>
<dbReference type="Pfam" id="PF00571">
    <property type="entry name" value="CBS"/>
    <property type="match status" value="1"/>
</dbReference>
<feature type="domain" description="PAC" evidence="11">
    <location>
        <begin position="226"/>
        <end position="278"/>
    </location>
</feature>
<gene>
    <name evidence="13" type="ORF">HNI00_19795</name>
</gene>
<dbReference type="PROSITE" id="PS50046">
    <property type="entry name" value="PHYTOCHROME_2"/>
    <property type="match status" value="1"/>
</dbReference>
<dbReference type="NCBIfam" id="TIGR00229">
    <property type="entry name" value="sensory_box"/>
    <property type="match status" value="2"/>
</dbReference>
<dbReference type="SMART" id="SM00116">
    <property type="entry name" value="CBS"/>
    <property type="match status" value="1"/>
</dbReference>
<keyword evidence="6" id="KW-0902">Two-component regulatory system</keyword>